<protein>
    <recommendedName>
        <fullName evidence="4">SatD family (SatD)</fullName>
    </recommendedName>
</protein>
<name>A0A174LYM8_9FIRM</name>
<dbReference type="InterPro" id="IPR032580">
    <property type="entry name" value="SatD"/>
</dbReference>
<dbReference type="RefSeq" id="WP_055660098.1">
    <property type="nucleotide sequence ID" value="NZ_CABIXC010000024.1"/>
</dbReference>
<evidence type="ECO:0000313" key="2">
    <source>
        <dbReference type="EMBL" id="CUP29213.1"/>
    </source>
</evidence>
<sequence>MVFSFLFKPYIAVIGDIKDSKNLKNRMETQEKLKETLDNINQKYEQNISSKFIITLGDEFQGLLCSGERTMELINEIERNMHPVKIRFGIGIGEITTEIDRNMAIGADGPGYYKARSAINYLKQNEKRKETDTADIRVEIEGDNQASETMINTILTLLSVIKGSWSDRQREVIWDMLEHQDGQSNAADRLSVRQPTVQKTLAKGGYYAYKDALKIIDDALGEVKRDGI</sequence>
<evidence type="ECO:0008006" key="4">
    <source>
        <dbReference type="Google" id="ProtNLM"/>
    </source>
</evidence>
<dbReference type="Pfam" id="PF16264">
    <property type="entry name" value="SatD"/>
    <property type="match status" value="1"/>
</dbReference>
<keyword evidence="1" id="KW-0175">Coiled coil</keyword>
<feature type="coiled-coil region" evidence="1">
    <location>
        <begin position="20"/>
        <end position="47"/>
    </location>
</feature>
<accession>A0A174LYM8</accession>
<dbReference type="Proteomes" id="UP000095651">
    <property type="component" value="Unassembled WGS sequence"/>
</dbReference>
<dbReference type="EMBL" id="CYZE01000024">
    <property type="protein sequence ID" value="CUP29213.1"/>
    <property type="molecule type" value="Genomic_DNA"/>
</dbReference>
<reference evidence="2 3" key="1">
    <citation type="submission" date="2015-09" db="EMBL/GenBank/DDBJ databases">
        <authorList>
            <consortium name="Pathogen Informatics"/>
        </authorList>
    </citation>
    <scope>NUCLEOTIDE SEQUENCE [LARGE SCALE GENOMIC DNA]</scope>
    <source>
        <strain evidence="2 3">2789STDY5608850</strain>
    </source>
</reference>
<gene>
    <name evidence="2" type="ORF">ERS852407_05534</name>
</gene>
<dbReference type="AlphaFoldDB" id="A0A174LYM8"/>
<evidence type="ECO:0000256" key="1">
    <source>
        <dbReference type="SAM" id="Coils"/>
    </source>
</evidence>
<organism evidence="2 3">
    <name type="scientific">Hungatella hathewayi</name>
    <dbReference type="NCBI Taxonomy" id="154046"/>
    <lineage>
        <taxon>Bacteria</taxon>
        <taxon>Bacillati</taxon>
        <taxon>Bacillota</taxon>
        <taxon>Clostridia</taxon>
        <taxon>Lachnospirales</taxon>
        <taxon>Lachnospiraceae</taxon>
        <taxon>Hungatella</taxon>
    </lineage>
</organism>
<proteinExistence type="predicted"/>
<evidence type="ECO:0000313" key="3">
    <source>
        <dbReference type="Proteomes" id="UP000095651"/>
    </source>
</evidence>